<organism evidence="2 3">
    <name type="scientific">Solanum tuberosum</name>
    <name type="common">Potato</name>
    <dbReference type="NCBI Taxonomy" id="4113"/>
    <lineage>
        <taxon>Eukaryota</taxon>
        <taxon>Viridiplantae</taxon>
        <taxon>Streptophyta</taxon>
        <taxon>Embryophyta</taxon>
        <taxon>Tracheophyta</taxon>
        <taxon>Spermatophyta</taxon>
        <taxon>Magnoliopsida</taxon>
        <taxon>eudicotyledons</taxon>
        <taxon>Gunneridae</taxon>
        <taxon>Pentapetalae</taxon>
        <taxon>asterids</taxon>
        <taxon>lamiids</taxon>
        <taxon>Solanales</taxon>
        <taxon>Solanaceae</taxon>
        <taxon>Solanoideae</taxon>
        <taxon>Solaneae</taxon>
        <taxon>Solanum</taxon>
    </lineage>
</organism>
<dbReference type="InterPro" id="IPR044824">
    <property type="entry name" value="MAIN-like"/>
</dbReference>
<dbReference type="InterPro" id="IPR019557">
    <property type="entry name" value="AminoTfrase-like_pln_mobile"/>
</dbReference>
<protein>
    <recommendedName>
        <fullName evidence="1">Aminotransferase-like plant mobile domain-containing protein</fullName>
    </recommendedName>
</protein>
<keyword evidence="3" id="KW-1185">Reference proteome</keyword>
<evidence type="ECO:0000313" key="2">
    <source>
        <dbReference type="EMBL" id="KAH0737684.1"/>
    </source>
</evidence>
<dbReference type="PANTHER" id="PTHR46033:SF60">
    <property type="entry name" value="AMINOTRANSFERASE-LIKE PLANT MOBILE DOMAIN-CONTAINING PROTEIN"/>
    <property type="match status" value="1"/>
</dbReference>
<dbReference type="Proteomes" id="UP000826656">
    <property type="component" value="Unassembled WGS sequence"/>
</dbReference>
<proteinExistence type="predicted"/>
<reference evidence="2 3" key="1">
    <citation type="journal article" date="2021" name="bioRxiv">
        <title>Chromosome-scale and haplotype-resolved genome assembly of a tetraploid potato cultivar.</title>
        <authorList>
            <person name="Sun H."/>
            <person name="Jiao W.-B."/>
            <person name="Krause K."/>
            <person name="Campoy J.A."/>
            <person name="Goel M."/>
            <person name="Folz-Donahue K."/>
            <person name="Kukat C."/>
            <person name="Huettel B."/>
            <person name="Schneeberger K."/>
        </authorList>
    </citation>
    <scope>NUCLEOTIDE SEQUENCE [LARGE SCALE GENOMIC DNA]</scope>
    <source>
        <strain evidence="2">SolTubOtavaFocal</strain>
        <tissue evidence="2">Leaves</tissue>
    </source>
</reference>
<dbReference type="PANTHER" id="PTHR46033">
    <property type="entry name" value="PROTEIN MAIN-LIKE 2"/>
    <property type="match status" value="1"/>
</dbReference>
<sequence>MESFGTSFHRLVVDRSLTTSLLERWRPETHTFHFWTGEATITLQDVEILYGLLVKVTVGCLASVSSDTFASLVSLSVVSQLFSFDTFAVSLSGASAEARHIHLMVNKAISLGDSPSTEEFYIIRAMVRDEGSDCLTYVQVNYRRDEVQSDHLHPPFVDEEKVVLRVGGYALLREAECLLKWVKRIKPQKMSKQHRNMNQQILEIAPYMTPQISRDPSLSSLDNVFGSYRPQHFKNAPNFTHRL</sequence>
<name>A0ABQ7TTV5_SOLTU</name>
<accession>A0ABQ7TTV5</accession>
<feature type="domain" description="Aminotransferase-like plant mobile" evidence="1">
    <location>
        <begin position="9"/>
        <end position="55"/>
    </location>
</feature>
<evidence type="ECO:0000313" key="3">
    <source>
        <dbReference type="Proteomes" id="UP000826656"/>
    </source>
</evidence>
<dbReference type="EMBL" id="JAIVGD010000028">
    <property type="protein sequence ID" value="KAH0737684.1"/>
    <property type="molecule type" value="Genomic_DNA"/>
</dbReference>
<evidence type="ECO:0000259" key="1">
    <source>
        <dbReference type="Pfam" id="PF10536"/>
    </source>
</evidence>
<comment type="caution">
    <text evidence="2">The sequence shown here is derived from an EMBL/GenBank/DDBJ whole genome shotgun (WGS) entry which is preliminary data.</text>
</comment>
<dbReference type="Pfam" id="PF10536">
    <property type="entry name" value="PMD"/>
    <property type="match status" value="1"/>
</dbReference>
<gene>
    <name evidence="2" type="ORF">KY290_036389</name>
</gene>